<evidence type="ECO:0000256" key="3">
    <source>
        <dbReference type="SAM" id="SignalP"/>
    </source>
</evidence>
<reference evidence="5 6" key="1">
    <citation type="submission" date="2023-04" db="EMBL/GenBank/DDBJ databases">
        <title>Tenacibaculum tangerinum sp. nov., isolated from sea tidal flat of South Korea.</title>
        <authorList>
            <person name="Lee S.H."/>
            <person name="Kim J.-J."/>
        </authorList>
    </citation>
    <scope>NUCLEOTIDE SEQUENCE [LARGE SCALE GENOMIC DNA]</scope>
    <source>
        <strain evidence="5 6">GRR-S3-23</strain>
    </source>
</reference>
<evidence type="ECO:0000313" key="5">
    <source>
        <dbReference type="EMBL" id="WGH74971.1"/>
    </source>
</evidence>
<evidence type="ECO:0000256" key="2">
    <source>
        <dbReference type="ARBA" id="ARBA00022801"/>
    </source>
</evidence>
<keyword evidence="3" id="KW-0732">Signal</keyword>
<protein>
    <submittedName>
        <fullName evidence="5">Sulfatase</fullName>
    </submittedName>
</protein>
<dbReference type="InterPro" id="IPR017850">
    <property type="entry name" value="Alkaline_phosphatase_core_sf"/>
</dbReference>
<dbReference type="SUPFAM" id="SSF53649">
    <property type="entry name" value="Alkaline phosphatase-like"/>
    <property type="match status" value="1"/>
</dbReference>
<dbReference type="PANTHER" id="PTHR42693">
    <property type="entry name" value="ARYLSULFATASE FAMILY MEMBER"/>
    <property type="match status" value="1"/>
</dbReference>
<dbReference type="CDD" id="cd16027">
    <property type="entry name" value="SGSH"/>
    <property type="match status" value="1"/>
</dbReference>
<accession>A0ABY8L1J8</accession>
<feature type="chain" id="PRO_5045229812" evidence="3">
    <location>
        <begin position="25"/>
        <end position="508"/>
    </location>
</feature>
<feature type="domain" description="Sulfatase N-terminal" evidence="4">
    <location>
        <begin position="25"/>
        <end position="316"/>
    </location>
</feature>
<evidence type="ECO:0000259" key="4">
    <source>
        <dbReference type="Pfam" id="PF00884"/>
    </source>
</evidence>
<sequence>MKTYTSLFAIVLFSFQVVFSQSNAPNILIITLDDMNWDSAGIYGNKIPEITPNIDNLGATGLVFEYGYVQAPNCSPSRSVIQTGLYPHQSGVRGFFYVQPKYETLPEILMKNGFYTGVINKVADSSLSPDFDAFWNTTLGFKGAEKRSANAYSKLMSDFFDTTKKSNKPFYCVVNIADPHKPFFNDKASRKKGFDVFKPSRIYTKKEVEIPEFLPKHPNIKQEVLNYYNSVRRGDDCVGAVLKTLNESIYKENTIVILLSDHGMPLPYAKSTTYQNGLRVPFIMQWANTIKPGNRNTKNLVSAIDIAPTILDILNITIPSYFEGNSFNPTTENTSPDYVFGQFDENAGGVPRPSRTVFNKKYGYIFNPWATGKYAFKSASNSYTSYKTMVKLAETDSEVKKRFNHWKYREIEELYDYEKDPNALNNLINNPEYKEVAANLKKTLENQMKATDDYVLEAFKQKDNIPFLNTWMECQIKEANHRNKTLQWKRFKNNSGPTKNNSKLYSVK</sequence>
<organism evidence="5 6">
    <name type="scientific">Tenacibaculum tangerinum</name>
    <dbReference type="NCBI Taxonomy" id="3038772"/>
    <lineage>
        <taxon>Bacteria</taxon>
        <taxon>Pseudomonadati</taxon>
        <taxon>Bacteroidota</taxon>
        <taxon>Flavobacteriia</taxon>
        <taxon>Flavobacteriales</taxon>
        <taxon>Flavobacteriaceae</taxon>
        <taxon>Tenacibaculum</taxon>
    </lineage>
</organism>
<evidence type="ECO:0000256" key="1">
    <source>
        <dbReference type="ARBA" id="ARBA00008779"/>
    </source>
</evidence>
<comment type="similarity">
    <text evidence="1">Belongs to the sulfatase family.</text>
</comment>
<keyword evidence="2" id="KW-0378">Hydrolase</keyword>
<dbReference type="Gene3D" id="3.40.720.10">
    <property type="entry name" value="Alkaline Phosphatase, subunit A"/>
    <property type="match status" value="1"/>
</dbReference>
<name>A0ABY8L1J8_9FLAO</name>
<feature type="signal peptide" evidence="3">
    <location>
        <begin position="1"/>
        <end position="24"/>
    </location>
</feature>
<evidence type="ECO:0000313" key="6">
    <source>
        <dbReference type="Proteomes" id="UP001232001"/>
    </source>
</evidence>
<gene>
    <name evidence="5" type="ORF">P8625_12940</name>
</gene>
<dbReference type="PANTHER" id="PTHR42693:SF53">
    <property type="entry name" value="ENDO-4-O-SULFATASE"/>
    <property type="match status" value="1"/>
</dbReference>
<dbReference type="RefSeq" id="WP_279650864.1">
    <property type="nucleotide sequence ID" value="NZ_CP122539.1"/>
</dbReference>
<dbReference type="EMBL" id="CP122539">
    <property type="protein sequence ID" value="WGH74971.1"/>
    <property type="molecule type" value="Genomic_DNA"/>
</dbReference>
<dbReference type="InterPro" id="IPR050738">
    <property type="entry name" value="Sulfatase"/>
</dbReference>
<dbReference type="Pfam" id="PF00884">
    <property type="entry name" value="Sulfatase"/>
    <property type="match status" value="1"/>
</dbReference>
<proteinExistence type="inferred from homology"/>
<keyword evidence="6" id="KW-1185">Reference proteome</keyword>
<dbReference type="InterPro" id="IPR000917">
    <property type="entry name" value="Sulfatase_N"/>
</dbReference>
<dbReference type="Proteomes" id="UP001232001">
    <property type="component" value="Chromosome"/>
</dbReference>